<evidence type="ECO:0000313" key="3">
    <source>
        <dbReference type="EMBL" id="KHT61603.1"/>
    </source>
</evidence>
<keyword evidence="1" id="KW-0479">Metal-binding</keyword>
<dbReference type="Pfam" id="PF04434">
    <property type="entry name" value="SWIM"/>
    <property type="match status" value="1"/>
</dbReference>
<keyword evidence="1" id="KW-0862">Zinc</keyword>
<evidence type="ECO:0000256" key="1">
    <source>
        <dbReference type="PROSITE-ProRule" id="PRU00325"/>
    </source>
</evidence>
<keyword evidence="1" id="KW-0863">Zinc-finger</keyword>
<proteinExistence type="predicted"/>
<sequence>MIDVLLQTLTEPQTFKRGKALYEAGKVRIEQHRGGKAMAKVMGTKPYSVVVSYTDGDFFSSCTCPAAEYQTVCKHAVATALTLWGEVAVEKDSSEHLRDSSPKQVPSLRDWLAGKEVSELVDITLSLIEADPDTYDLWWQRAQMAHSPLSVKELKKQITKALPRRSIWEPDKVERYFERALESLRVLNEGIVQLSADQQMALLEYAESRLYTVLLNMDDSYGYRLDLEQCLNGWLKAGFAKVSWSGKQKGAWLFHQFKAEFTVLDIPEDFDFDPAALEQFYHHCEMAIELDSEPRDKHWIFAQPLLKKARKNKDWQQESRLLAIIAENPRDWLRLCQLHLDHDDEFTAEDWLIKAKQHASHEKDINACMRMEIDVRIALDEPSEAWQCAKAWFADKPIVEAYIELERYHQQLAPEEPVMEWAEAQMLASFDSEPQSLQKRWASESLVSFYLHVDDLDKAKHQATLVPIDVDLLLELSHRVLADEPAWAFIRYFRVLEQRIDQTNNRAYHEANAILDDIESRCITPTLRTHFEELIEQLKSQFKKKRNMMALLLARKPN</sequence>
<protein>
    <recommendedName>
        <fullName evidence="2">SWIM-type domain-containing protein</fullName>
    </recommendedName>
</protein>
<comment type="caution">
    <text evidence="3">The sequence shown here is derived from an EMBL/GenBank/DDBJ whole genome shotgun (WGS) entry which is preliminary data.</text>
</comment>
<organism evidence="3 4">
    <name type="scientific">Photobacterium gaetbulicola</name>
    <dbReference type="NCBI Taxonomy" id="1295392"/>
    <lineage>
        <taxon>Bacteria</taxon>
        <taxon>Pseudomonadati</taxon>
        <taxon>Pseudomonadota</taxon>
        <taxon>Gammaproteobacteria</taxon>
        <taxon>Vibrionales</taxon>
        <taxon>Vibrionaceae</taxon>
        <taxon>Photobacterium</taxon>
    </lineage>
</organism>
<dbReference type="GO" id="GO:0008270">
    <property type="term" value="F:zinc ion binding"/>
    <property type="evidence" value="ECO:0007669"/>
    <property type="project" value="UniProtKB-KW"/>
</dbReference>
<reference evidence="3 4" key="1">
    <citation type="submission" date="2014-12" db="EMBL/GenBank/DDBJ databases">
        <title>Genome sequencing of Photobacterium gaetbulicola AD005a.</title>
        <authorList>
            <person name="Adrian T.G.S."/>
            <person name="Chan K.G."/>
        </authorList>
    </citation>
    <scope>NUCLEOTIDE SEQUENCE [LARGE SCALE GENOMIC DNA]</scope>
    <source>
        <strain evidence="3 4">AD005a</strain>
    </source>
</reference>
<dbReference type="PROSITE" id="PS50966">
    <property type="entry name" value="ZF_SWIM"/>
    <property type="match status" value="1"/>
</dbReference>
<dbReference type="InterPro" id="IPR007527">
    <property type="entry name" value="Znf_SWIM"/>
</dbReference>
<dbReference type="RefSeq" id="WP_039467580.1">
    <property type="nucleotide sequence ID" value="NZ_JWLZ01000198.1"/>
</dbReference>
<evidence type="ECO:0000313" key="4">
    <source>
        <dbReference type="Proteomes" id="UP000031278"/>
    </source>
</evidence>
<gene>
    <name evidence="3" type="ORF">RJ45_22095</name>
</gene>
<feature type="domain" description="SWIM-type" evidence="2">
    <location>
        <begin position="47"/>
        <end position="84"/>
    </location>
</feature>
<evidence type="ECO:0000259" key="2">
    <source>
        <dbReference type="PROSITE" id="PS50966"/>
    </source>
</evidence>
<name>A0A0B9FYG0_9GAMM</name>
<dbReference type="EMBL" id="JWLZ01000198">
    <property type="protein sequence ID" value="KHT61603.1"/>
    <property type="molecule type" value="Genomic_DNA"/>
</dbReference>
<accession>A0A0B9FYG0</accession>
<dbReference type="Proteomes" id="UP000031278">
    <property type="component" value="Unassembled WGS sequence"/>
</dbReference>
<dbReference type="AlphaFoldDB" id="A0A0B9FYG0"/>